<dbReference type="PROSITE" id="PS50016">
    <property type="entry name" value="ZF_PHD_2"/>
    <property type="match status" value="1"/>
</dbReference>
<evidence type="ECO:0000256" key="3">
    <source>
        <dbReference type="ARBA" id="ARBA00022833"/>
    </source>
</evidence>
<dbReference type="GO" id="GO:0032221">
    <property type="term" value="C:Rpd3S complex"/>
    <property type="evidence" value="ECO:0007669"/>
    <property type="project" value="TreeGrafter"/>
</dbReference>
<feature type="compositionally biased region" description="Polar residues" evidence="5">
    <location>
        <begin position="111"/>
        <end position="152"/>
    </location>
</feature>
<feature type="compositionally biased region" description="Polar residues" evidence="5">
    <location>
        <begin position="189"/>
        <end position="198"/>
    </location>
</feature>
<evidence type="ECO:0000259" key="6">
    <source>
        <dbReference type="PROSITE" id="PS50016"/>
    </source>
</evidence>
<dbReference type="InterPro" id="IPR001965">
    <property type="entry name" value="Znf_PHD"/>
</dbReference>
<feature type="compositionally biased region" description="Low complexity" evidence="5">
    <location>
        <begin position="161"/>
        <end position="171"/>
    </location>
</feature>
<dbReference type="InterPro" id="IPR019787">
    <property type="entry name" value="Znf_PHD-finger"/>
</dbReference>
<evidence type="ECO:0000313" key="8">
    <source>
        <dbReference type="Proteomes" id="UP000054097"/>
    </source>
</evidence>
<protein>
    <recommendedName>
        <fullName evidence="6">PHD-type domain-containing protein</fullName>
    </recommendedName>
</protein>
<evidence type="ECO:0000256" key="4">
    <source>
        <dbReference type="PROSITE-ProRule" id="PRU00146"/>
    </source>
</evidence>
<evidence type="ECO:0000313" key="7">
    <source>
        <dbReference type="EMBL" id="KIM33338.1"/>
    </source>
</evidence>
<dbReference type="InterPro" id="IPR013083">
    <property type="entry name" value="Znf_RING/FYVE/PHD"/>
</dbReference>
<dbReference type="AlphaFoldDB" id="A0A0C2X5D6"/>
<dbReference type="PANTHER" id="PTHR47636">
    <property type="entry name" value="TRANSCRIPTIONAL REGULATORY PROTEIN RCO1"/>
    <property type="match status" value="1"/>
</dbReference>
<dbReference type="Proteomes" id="UP000054097">
    <property type="component" value="Unassembled WGS sequence"/>
</dbReference>
<reference evidence="7 8" key="1">
    <citation type="submission" date="2014-04" db="EMBL/GenBank/DDBJ databases">
        <authorList>
            <consortium name="DOE Joint Genome Institute"/>
            <person name="Kuo A."/>
            <person name="Zuccaro A."/>
            <person name="Kohler A."/>
            <person name="Nagy L.G."/>
            <person name="Floudas D."/>
            <person name="Copeland A."/>
            <person name="Barry K.W."/>
            <person name="Cichocki N."/>
            <person name="Veneault-Fourrey C."/>
            <person name="LaButti K."/>
            <person name="Lindquist E.A."/>
            <person name="Lipzen A."/>
            <person name="Lundell T."/>
            <person name="Morin E."/>
            <person name="Murat C."/>
            <person name="Sun H."/>
            <person name="Tunlid A."/>
            <person name="Henrissat B."/>
            <person name="Grigoriev I.V."/>
            <person name="Hibbett D.S."/>
            <person name="Martin F."/>
            <person name="Nordberg H.P."/>
            <person name="Cantor M.N."/>
            <person name="Hua S.X."/>
        </authorList>
    </citation>
    <scope>NUCLEOTIDE SEQUENCE [LARGE SCALE GENOMIC DNA]</scope>
    <source>
        <strain evidence="7 8">MAFF 305830</strain>
    </source>
</reference>
<evidence type="ECO:0000256" key="2">
    <source>
        <dbReference type="ARBA" id="ARBA00022771"/>
    </source>
</evidence>
<gene>
    <name evidence="7" type="ORF">M408DRAFT_153032</name>
</gene>
<accession>A0A0C2X5D6</accession>
<dbReference type="SUPFAM" id="SSF57903">
    <property type="entry name" value="FYVE/PHD zinc finger"/>
    <property type="match status" value="1"/>
</dbReference>
<dbReference type="Pfam" id="PF00628">
    <property type="entry name" value="PHD"/>
    <property type="match status" value="1"/>
</dbReference>
<dbReference type="PROSITE" id="PS01359">
    <property type="entry name" value="ZF_PHD_1"/>
    <property type="match status" value="1"/>
</dbReference>
<dbReference type="GO" id="GO:0008270">
    <property type="term" value="F:zinc ion binding"/>
    <property type="evidence" value="ECO:0007669"/>
    <property type="project" value="UniProtKB-KW"/>
</dbReference>
<feature type="domain" description="PHD-type" evidence="6">
    <location>
        <begin position="266"/>
        <end position="339"/>
    </location>
</feature>
<dbReference type="GO" id="GO:0006357">
    <property type="term" value="P:regulation of transcription by RNA polymerase II"/>
    <property type="evidence" value="ECO:0007669"/>
    <property type="project" value="TreeGrafter"/>
</dbReference>
<dbReference type="PANTHER" id="PTHR47636:SF1">
    <property type="entry name" value="TRANSCRIPTIONAL REGULATORY PROTEIN RCO1"/>
    <property type="match status" value="1"/>
</dbReference>
<keyword evidence="1" id="KW-0479">Metal-binding</keyword>
<dbReference type="InterPro" id="IPR011011">
    <property type="entry name" value="Znf_FYVE_PHD"/>
</dbReference>
<organism evidence="7 8">
    <name type="scientific">Serendipita vermifera MAFF 305830</name>
    <dbReference type="NCBI Taxonomy" id="933852"/>
    <lineage>
        <taxon>Eukaryota</taxon>
        <taxon>Fungi</taxon>
        <taxon>Dikarya</taxon>
        <taxon>Basidiomycota</taxon>
        <taxon>Agaricomycotina</taxon>
        <taxon>Agaricomycetes</taxon>
        <taxon>Sebacinales</taxon>
        <taxon>Serendipitaceae</taxon>
        <taxon>Serendipita</taxon>
    </lineage>
</organism>
<keyword evidence="8" id="KW-1185">Reference proteome</keyword>
<name>A0A0C2X5D6_SERVB</name>
<dbReference type="EMBL" id="KN824278">
    <property type="protein sequence ID" value="KIM33338.1"/>
    <property type="molecule type" value="Genomic_DNA"/>
</dbReference>
<keyword evidence="3" id="KW-0862">Zinc</keyword>
<evidence type="ECO:0000256" key="5">
    <source>
        <dbReference type="SAM" id="MobiDB-lite"/>
    </source>
</evidence>
<dbReference type="InterPro" id="IPR019786">
    <property type="entry name" value="Zinc_finger_PHD-type_CS"/>
</dbReference>
<dbReference type="STRING" id="933852.A0A0C2X5D6"/>
<dbReference type="InterPro" id="IPR052819">
    <property type="entry name" value="Chromatin_regulatory_protein"/>
</dbReference>
<keyword evidence="2 4" id="KW-0863">Zinc-finger</keyword>
<feature type="region of interest" description="Disordered" evidence="5">
    <location>
        <begin position="81"/>
        <end position="198"/>
    </location>
</feature>
<dbReference type="OrthoDB" id="5876363at2759"/>
<dbReference type="HOGENOM" id="CLU_692915_0_0_1"/>
<reference evidence="8" key="2">
    <citation type="submission" date="2015-01" db="EMBL/GenBank/DDBJ databases">
        <title>Evolutionary Origins and Diversification of the Mycorrhizal Mutualists.</title>
        <authorList>
            <consortium name="DOE Joint Genome Institute"/>
            <consortium name="Mycorrhizal Genomics Consortium"/>
            <person name="Kohler A."/>
            <person name="Kuo A."/>
            <person name="Nagy L.G."/>
            <person name="Floudas D."/>
            <person name="Copeland A."/>
            <person name="Barry K.W."/>
            <person name="Cichocki N."/>
            <person name="Veneault-Fourrey C."/>
            <person name="LaButti K."/>
            <person name="Lindquist E.A."/>
            <person name="Lipzen A."/>
            <person name="Lundell T."/>
            <person name="Morin E."/>
            <person name="Murat C."/>
            <person name="Riley R."/>
            <person name="Ohm R."/>
            <person name="Sun H."/>
            <person name="Tunlid A."/>
            <person name="Henrissat B."/>
            <person name="Grigoriev I.V."/>
            <person name="Hibbett D.S."/>
            <person name="Martin F."/>
        </authorList>
    </citation>
    <scope>NUCLEOTIDE SEQUENCE [LARGE SCALE GENOMIC DNA]</scope>
    <source>
        <strain evidence="8">MAFF 305830</strain>
    </source>
</reference>
<dbReference type="Gene3D" id="3.30.40.10">
    <property type="entry name" value="Zinc/RING finger domain, C3HC4 (zinc finger)"/>
    <property type="match status" value="1"/>
</dbReference>
<proteinExistence type="predicted"/>
<evidence type="ECO:0000256" key="1">
    <source>
        <dbReference type="ARBA" id="ARBA00022723"/>
    </source>
</evidence>
<dbReference type="SMART" id="SM00249">
    <property type="entry name" value="PHD"/>
    <property type="match status" value="1"/>
</dbReference>
<sequence>MLPDEVRALLAAEPPVPVQPKHLPATDPSLATEIMPAPPPTSFLFPPPNSHHRKPPTVLSYLPMLDPGSTYVNSISLSLSDGGTIAPGGDLDDHRKKKRSRSQKPLPPKQPTRSSARHSTPQTAQTSSSKPPISTQDGEPGPASSSRASRQVSPAAAPINAMASSEATTSRRSTRKVKLTISEPLAQPSDPSSNPAELSAQISVPLGAQMDLPISDDRTTDVLNQSKVISGVDGLSVVRYKGKNKASDDDGPMREGSADLHHSQYPDVCASCVTTTYSHPSMANLPVSAYDREGGGALVYCDACPRSFHLLCLNPPIDGQGSKEEIPEGGWYCQECSAEHDYLSTGRMPSPFPQRGTELFGPLLARLQSKNPAEFQLPEEIRHYYKYGAFLSFWAAVG</sequence>